<protein>
    <submittedName>
        <fullName evidence="1">Uncharacterized protein</fullName>
    </submittedName>
</protein>
<reference evidence="1" key="1">
    <citation type="journal article" date="2020" name="Nature">
        <title>Giant virus diversity and host interactions through global metagenomics.</title>
        <authorList>
            <person name="Schulz F."/>
            <person name="Roux S."/>
            <person name="Paez-Espino D."/>
            <person name="Jungbluth S."/>
            <person name="Walsh D.A."/>
            <person name="Denef V.J."/>
            <person name="McMahon K.D."/>
            <person name="Konstantinidis K.T."/>
            <person name="Eloe-Fadrosh E.A."/>
            <person name="Kyrpides N.C."/>
            <person name="Woyke T."/>
        </authorList>
    </citation>
    <scope>NUCLEOTIDE SEQUENCE</scope>
    <source>
        <strain evidence="1">GVMAG-M-3300023184-89</strain>
    </source>
</reference>
<dbReference type="EMBL" id="MN740194">
    <property type="protein sequence ID" value="QHT92795.1"/>
    <property type="molecule type" value="Genomic_DNA"/>
</dbReference>
<accession>A0A6C0IJY2</accession>
<organism evidence="1">
    <name type="scientific">viral metagenome</name>
    <dbReference type="NCBI Taxonomy" id="1070528"/>
    <lineage>
        <taxon>unclassified sequences</taxon>
        <taxon>metagenomes</taxon>
        <taxon>organismal metagenomes</taxon>
    </lineage>
</organism>
<evidence type="ECO:0000313" key="1">
    <source>
        <dbReference type="EMBL" id="QHT92795.1"/>
    </source>
</evidence>
<name>A0A6C0IJY2_9ZZZZ</name>
<proteinExistence type="predicted"/>
<sequence length="89" mass="10661">MDSTTMLINGLDTIKLLKHEAIDRLDSVVDDLPKYKKNLKELIANFTVDDMLYLINTIYRDTEFKSSLYYKIYNEYFDEIEELIHIMMK</sequence>
<dbReference type="AlphaFoldDB" id="A0A6C0IJY2"/>